<dbReference type="Gene3D" id="3.30.1370.10">
    <property type="entry name" value="K Homology domain, type 1"/>
    <property type="match status" value="1"/>
</dbReference>
<feature type="compositionally biased region" description="Acidic residues" evidence="1">
    <location>
        <begin position="396"/>
        <end position="417"/>
    </location>
</feature>
<dbReference type="InterPro" id="IPR036612">
    <property type="entry name" value="KH_dom_type_1_sf"/>
</dbReference>
<proteinExistence type="predicted"/>
<dbReference type="AlphaFoldDB" id="A0A914DEH3"/>
<dbReference type="GO" id="GO:0000381">
    <property type="term" value="P:regulation of alternative mRNA splicing, via spliceosome"/>
    <property type="evidence" value="ECO:0007669"/>
    <property type="project" value="TreeGrafter"/>
</dbReference>
<dbReference type="PANTHER" id="PTHR11208">
    <property type="entry name" value="RNA-BINDING PROTEIN RELATED"/>
    <property type="match status" value="1"/>
</dbReference>
<feature type="compositionally biased region" description="Pro residues" evidence="1">
    <location>
        <begin position="37"/>
        <end position="47"/>
    </location>
</feature>
<feature type="compositionally biased region" description="Low complexity" evidence="1">
    <location>
        <begin position="60"/>
        <end position="71"/>
    </location>
</feature>
<accession>A0A914DEH3</accession>
<feature type="compositionally biased region" description="Gly residues" evidence="1">
    <location>
        <begin position="503"/>
        <end position="512"/>
    </location>
</feature>
<feature type="compositionally biased region" description="Polar residues" evidence="1">
    <location>
        <begin position="462"/>
        <end position="490"/>
    </location>
</feature>
<keyword evidence="2" id="KW-1185">Reference proteome</keyword>
<sequence>MADYPGLLESPTGTSRTVLLRNDSLNKARESQVHRVIPPPPSNMPPPPRKELSDSWCQRNPSPNLSANSSSETIERARKTLLPNIVSNVQKFNQEIELYDNNYTNPQYDRSMYGYDGMQQGASKIMDSSTAYPTQRKTLVSTPPMQHAFSNYDYQPIAPRSMAMESHGVKAQFEPQSAKSPLDMEVQNVLTELHQEIAIIDQTEYAPLLKNAKRLLKTETFKLENNIDPDWVEVDVEKPIKVTKKILVPYYRYPHLNWVGKILGAKGGTVRNIMDKFKCNVTILGAHSTRDRQKEVELLNSGDPQFAHFASPLHVQVSTTGPAHLAYMRVAHVMKVFNKLLQLGTHEIEGITVSFYSDTDNKKDGKRNNLQQPKKSKSYETYNEDDEIIAPAYDPLDFEEEQEDYEYEEEDEEIDEEPPQKKPNAPDLIRRGGKNGSVPNRGSLPKRGSPPNRNSHPYRGSSGLSRGASNAFPTTSRGSTQLSRGATRGSSNDRGRGGFVPKRGGGFVPRYD</sequence>
<name>A0A914DEH3_9BILA</name>
<evidence type="ECO:0000313" key="3">
    <source>
        <dbReference type="WBParaSite" id="ACRNAN_scaffold250.g9748.t1"/>
    </source>
</evidence>
<dbReference type="Proteomes" id="UP000887540">
    <property type="component" value="Unplaced"/>
</dbReference>
<reference evidence="3" key="1">
    <citation type="submission" date="2022-11" db="UniProtKB">
        <authorList>
            <consortium name="WormBaseParasite"/>
        </authorList>
    </citation>
    <scope>IDENTIFICATION</scope>
</reference>
<protein>
    <submittedName>
        <fullName evidence="3">K Homology domain-containing protein</fullName>
    </submittedName>
</protein>
<dbReference type="SUPFAM" id="SSF54791">
    <property type="entry name" value="Eukaryotic type KH-domain (KH-domain type I)"/>
    <property type="match status" value="1"/>
</dbReference>
<feature type="region of interest" description="Disordered" evidence="1">
    <location>
        <begin position="357"/>
        <end position="512"/>
    </location>
</feature>
<dbReference type="PANTHER" id="PTHR11208:SF42">
    <property type="entry name" value="QUAKING RELATED 54B, ISOFORM E"/>
    <property type="match status" value="1"/>
</dbReference>
<evidence type="ECO:0000256" key="1">
    <source>
        <dbReference type="SAM" id="MobiDB-lite"/>
    </source>
</evidence>
<dbReference type="GO" id="GO:0003729">
    <property type="term" value="F:mRNA binding"/>
    <property type="evidence" value="ECO:0007669"/>
    <property type="project" value="TreeGrafter"/>
</dbReference>
<dbReference type="WBParaSite" id="ACRNAN_scaffold250.g9748.t1">
    <property type="protein sequence ID" value="ACRNAN_scaffold250.g9748.t1"/>
    <property type="gene ID" value="ACRNAN_scaffold250.g9748"/>
</dbReference>
<dbReference type="InterPro" id="IPR045071">
    <property type="entry name" value="BBP-like"/>
</dbReference>
<organism evidence="2 3">
    <name type="scientific">Acrobeloides nanus</name>
    <dbReference type="NCBI Taxonomy" id="290746"/>
    <lineage>
        <taxon>Eukaryota</taxon>
        <taxon>Metazoa</taxon>
        <taxon>Ecdysozoa</taxon>
        <taxon>Nematoda</taxon>
        <taxon>Chromadorea</taxon>
        <taxon>Rhabditida</taxon>
        <taxon>Tylenchina</taxon>
        <taxon>Cephalobomorpha</taxon>
        <taxon>Cephaloboidea</taxon>
        <taxon>Cephalobidae</taxon>
        <taxon>Acrobeloides</taxon>
    </lineage>
</organism>
<evidence type="ECO:0000313" key="2">
    <source>
        <dbReference type="Proteomes" id="UP000887540"/>
    </source>
</evidence>
<dbReference type="GO" id="GO:0005634">
    <property type="term" value="C:nucleus"/>
    <property type="evidence" value="ECO:0007669"/>
    <property type="project" value="TreeGrafter"/>
</dbReference>
<feature type="region of interest" description="Disordered" evidence="1">
    <location>
        <begin position="27"/>
        <end position="72"/>
    </location>
</feature>